<dbReference type="RefSeq" id="WP_002851501.1">
    <property type="nucleotide sequence ID" value="NZ_ADKM02000110.1"/>
</dbReference>
<dbReference type="InterPro" id="IPR052174">
    <property type="entry name" value="Flavoredoxin"/>
</dbReference>
<dbReference type="PANTHER" id="PTHR43567:SF1">
    <property type="entry name" value="FLAVOREDOXIN"/>
    <property type="match status" value="1"/>
</dbReference>
<organism evidence="5 6">
    <name type="scientific">Ruminococcus albus 8</name>
    <dbReference type="NCBI Taxonomy" id="246199"/>
    <lineage>
        <taxon>Bacteria</taxon>
        <taxon>Bacillati</taxon>
        <taxon>Bacillota</taxon>
        <taxon>Clostridia</taxon>
        <taxon>Eubacteriales</taxon>
        <taxon>Oscillospiraceae</taxon>
        <taxon>Ruminococcus</taxon>
    </lineage>
</organism>
<dbReference type="Proteomes" id="UP000004259">
    <property type="component" value="Unassembled WGS sequence"/>
</dbReference>
<dbReference type="InterPro" id="IPR002563">
    <property type="entry name" value="Flavin_Rdtase-like_dom"/>
</dbReference>
<dbReference type="EMBL" id="ADKM02000110">
    <property type="protein sequence ID" value="EGC02134.1"/>
    <property type="molecule type" value="Genomic_DNA"/>
</dbReference>
<protein>
    <recommendedName>
        <fullName evidence="4">Flavin reductase like domain-containing protein</fullName>
    </recommendedName>
</protein>
<keyword evidence="2" id="KW-0285">Flavoprotein</keyword>
<name>E9SF08_RUMAL</name>
<dbReference type="PANTHER" id="PTHR43567">
    <property type="entry name" value="FLAVOREDOXIN-RELATED-RELATED"/>
    <property type="match status" value="1"/>
</dbReference>
<evidence type="ECO:0000313" key="6">
    <source>
        <dbReference type="Proteomes" id="UP000004259"/>
    </source>
</evidence>
<evidence type="ECO:0000256" key="2">
    <source>
        <dbReference type="ARBA" id="ARBA00022630"/>
    </source>
</evidence>
<dbReference type="GO" id="GO:0010181">
    <property type="term" value="F:FMN binding"/>
    <property type="evidence" value="ECO:0007669"/>
    <property type="project" value="InterPro"/>
</dbReference>
<dbReference type="SMART" id="SM00903">
    <property type="entry name" value="Flavin_Reduct"/>
    <property type="match status" value="1"/>
</dbReference>
<dbReference type="AlphaFoldDB" id="E9SF08"/>
<dbReference type="Gene3D" id="2.30.110.10">
    <property type="entry name" value="Electron Transport, Fmn-binding Protein, Chain A"/>
    <property type="match status" value="1"/>
</dbReference>
<proteinExistence type="inferred from homology"/>
<accession>E9SF08</accession>
<feature type="domain" description="Flavin reductase like" evidence="4">
    <location>
        <begin position="9"/>
        <end position="151"/>
    </location>
</feature>
<evidence type="ECO:0000313" key="5">
    <source>
        <dbReference type="EMBL" id="EGC02134.1"/>
    </source>
</evidence>
<gene>
    <name evidence="5" type="ORF">CUS_5664</name>
</gene>
<comment type="cofactor">
    <cofactor evidence="1">
        <name>FMN</name>
        <dbReference type="ChEBI" id="CHEBI:58210"/>
    </cofactor>
</comment>
<dbReference type="OrthoDB" id="9806228at2"/>
<dbReference type="Pfam" id="PF01613">
    <property type="entry name" value="Flavin_Reduct"/>
    <property type="match status" value="1"/>
</dbReference>
<comment type="similarity">
    <text evidence="3">Belongs to the flavoredoxin family.</text>
</comment>
<evidence type="ECO:0000256" key="3">
    <source>
        <dbReference type="ARBA" id="ARBA00038054"/>
    </source>
</evidence>
<sequence>MKKSIDTKLALYPTPVTIVGAMNGDKPTWTLVAHIGIIGHDRILVSLAEPHFINRLIKESGRLSISLVTEEMLAEVDIAGSLSGAKGDKSELFEYEMGEGGTPVIKAANLTLECSVADIYKTPNFESFICTIDNTYVEESCLNDKGKPDYTAIKPVLFEFPNYQYLRTGDVIGKCLSFKNKTE</sequence>
<evidence type="ECO:0000259" key="4">
    <source>
        <dbReference type="SMART" id="SM00903"/>
    </source>
</evidence>
<evidence type="ECO:0000256" key="1">
    <source>
        <dbReference type="ARBA" id="ARBA00001917"/>
    </source>
</evidence>
<reference evidence="5 6" key="1">
    <citation type="submission" date="2011-02" db="EMBL/GenBank/DDBJ databases">
        <authorList>
            <person name="Nelson K.E."/>
            <person name="Sutton G."/>
            <person name="Torralba M."/>
            <person name="Durkin S."/>
            <person name="Harkins D."/>
            <person name="Montgomery R."/>
            <person name="Ziemer C."/>
            <person name="Klaassens E."/>
            <person name="Ocuiv P."/>
            <person name="Morrison M."/>
        </authorList>
    </citation>
    <scope>NUCLEOTIDE SEQUENCE [LARGE SCALE GENOMIC DNA]</scope>
    <source>
        <strain evidence="5 6">8</strain>
    </source>
</reference>
<dbReference type="eggNOG" id="COG1853">
    <property type="taxonomic scope" value="Bacteria"/>
</dbReference>
<dbReference type="GO" id="GO:0016646">
    <property type="term" value="F:oxidoreductase activity, acting on the CH-NH group of donors, NAD or NADP as acceptor"/>
    <property type="evidence" value="ECO:0007669"/>
    <property type="project" value="UniProtKB-ARBA"/>
</dbReference>
<dbReference type="STRING" id="246199.CUS_5664"/>
<keyword evidence="6" id="KW-1185">Reference proteome</keyword>
<dbReference type="SUPFAM" id="SSF50475">
    <property type="entry name" value="FMN-binding split barrel"/>
    <property type="match status" value="1"/>
</dbReference>
<comment type="caution">
    <text evidence="5">The sequence shown here is derived from an EMBL/GenBank/DDBJ whole genome shotgun (WGS) entry which is preliminary data.</text>
</comment>
<dbReference type="InterPro" id="IPR012349">
    <property type="entry name" value="Split_barrel_FMN-bd"/>
</dbReference>